<evidence type="ECO:0000313" key="3">
    <source>
        <dbReference type="Proteomes" id="UP001144204"/>
    </source>
</evidence>
<feature type="compositionally biased region" description="Basic residues" evidence="1">
    <location>
        <begin position="166"/>
        <end position="175"/>
    </location>
</feature>
<accession>A0A9W6B1T0</accession>
<comment type="caution">
    <text evidence="2">The sequence shown here is derived from an EMBL/GenBank/DDBJ whole genome shotgun (WGS) entry which is preliminary data.</text>
</comment>
<name>A0A9W6B1T0_9LACO</name>
<reference evidence="2" key="2">
    <citation type="journal article" date="2023" name="PLoS ONE">
        <title>Philodulcilactobacillus myokoensis gen. nov., sp. nov., a fructophilic, acidophilic, and agar-phobic lactic acid bacterium isolated from fermented vegetable extracts.</title>
        <authorList>
            <person name="Kouya T."/>
            <person name="Ishiyama Y."/>
            <person name="Ohashi S."/>
            <person name="Kumakubo R."/>
            <person name="Yamazaki T."/>
            <person name="Otaki T."/>
        </authorList>
    </citation>
    <scope>NUCLEOTIDE SEQUENCE</scope>
    <source>
        <strain evidence="2">WR16-4</strain>
    </source>
</reference>
<evidence type="ECO:0000313" key="2">
    <source>
        <dbReference type="EMBL" id="GLB47359.1"/>
    </source>
</evidence>
<proteinExistence type="predicted"/>
<keyword evidence="3" id="KW-1185">Reference proteome</keyword>
<dbReference type="EMBL" id="BRPL01000002">
    <property type="protein sequence ID" value="GLB47359.1"/>
    <property type="molecule type" value="Genomic_DNA"/>
</dbReference>
<dbReference type="AlphaFoldDB" id="A0A9W6B1T0"/>
<dbReference type="Proteomes" id="UP001144204">
    <property type="component" value="Unassembled WGS sequence"/>
</dbReference>
<protein>
    <submittedName>
        <fullName evidence="2">Uncharacterized protein</fullName>
    </submittedName>
</protein>
<feature type="compositionally biased region" description="Basic and acidic residues" evidence="1">
    <location>
        <begin position="146"/>
        <end position="158"/>
    </location>
</feature>
<sequence>MQINIKNFISEITDEKFQKQSQSTTKGNLTKHFNATIKSAVNFIVQNIKKNQIAQAELVTKRPETSIRLELNVINLPLRYAKNIGKVTKDDANYDLNVYMVIESPDVNRSKLRIDELASADDFNQNPDQYLPKFKAWVNNQFEQIDDNKQSGSKKETQKATSNKKTSTKKKTTKK</sequence>
<gene>
    <name evidence="2" type="ORF">WR164_13380</name>
</gene>
<organism evidence="2 3">
    <name type="scientific">Philodulcilactobacillus myokoensis</name>
    <dbReference type="NCBI Taxonomy" id="2929573"/>
    <lineage>
        <taxon>Bacteria</taxon>
        <taxon>Bacillati</taxon>
        <taxon>Bacillota</taxon>
        <taxon>Bacilli</taxon>
        <taxon>Lactobacillales</taxon>
        <taxon>Lactobacillaceae</taxon>
        <taxon>Philodulcilactobacillus</taxon>
    </lineage>
</organism>
<feature type="region of interest" description="Disordered" evidence="1">
    <location>
        <begin position="145"/>
        <end position="175"/>
    </location>
</feature>
<reference evidence="2" key="1">
    <citation type="submission" date="2022-07" db="EMBL/GenBank/DDBJ databases">
        <authorList>
            <person name="Kouya T."/>
            <person name="Ishiyama Y."/>
        </authorList>
    </citation>
    <scope>NUCLEOTIDE SEQUENCE</scope>
    <source>
        <strain evidence="2">WR16-4</strain>
    </source>
</reference>
<evidence type="ECO:0000256" key="1">
    <source>
        <dbReference type="SAM" id="MobiDB-lite"/>
    </source>
</evidence>
<dbReference type="RefSeq" id="WP_286136824.1">
    <property type="nucleotide sequence ID" value="NZ_BRPL01000002.1"/>
</dbReference>